<dbReference type="GO" id="GO:0003676">
    <property type="term" value="F:nucleic acid binding"/>
    <property type="evidence" value="ECO:0007669"/>
    <property type="project" value="InterPro"/>
</dbReference>
<evidence type="ECO:0000256" key="1">
    <source>
        <dbReference type="PROSITE-ProRule" id="PRU00047"/>
    </source>
</evidence>
<dbReference type="Pfam" id="PF14111">
    <property type="entry name" value="DUF4283"/>
    <property type="match status" value="1"/>
</dbReference>
<sequence>MIEALSSLLGGWTQVVLLPLGRFCRSAGQILLIFLAAVLEASLNNQHSSEIRGNQSANGGNLKEATASKLIFRLTRQGDEARCSPGTNNRSRKRKLVSPLTFVCSTNGRLPKRGRLADRPGWRFRLPTPVELEVEEEVLRKPSKENEDVGPSNVSEPKTRIEVRASTQQPAGCCGPAVVVIGKSDQGVLHQYLIIEVTVAETRCPAQIIDSVGHCSATVPKPQNYVGSSTKKPGSVLAGKITLVRPTSLFMSNPVGSGRPVRVTALGVFNQPRIPRRGADYHDSQRIPRSWDLFQKLFLDKDGFKDPPPVGLPKPLNQRGSPAYLNCDPVPAPIIRITDCGGSLEVHLSLATQLPKHLPGTWVSSSLKASFEINREFFPLYHFAPPIPTSLSSPVCSLSDSLLALQLSTMVHAASDQVVAFSLEEVQSDRTRCAKTLLGRLFTDHNTTLTELRDSINTPWQARGRVIVRLAAHGLFEFVFPNQTARNWVLQRTPWVVDDKVLHLCAWTPSITRRTFDELAFVPFRVQLWDVQDDCCTQQFGRKVAAATLGRVLETGVFLCTDSRRKFVKVKAVLDFSKPLRSQVLASNEEIGEFWIRFKYEFLPTLCYHCGRLGHSRPDCSFDPPSRTERFGNHMTTKKMGKKLREDGEDDQFFPHQPASVWKQGCEG</sequence>
<organism evidence="4 5">
    <name type="scientific">Linum trigynum</name>
    <dbReference type="NCBI Taxonomy" id="586398"/>
    <lineage>
        <taxon>Eukaryota</taxon>
        <taxon>Viridiplantae</taxon>
        <taxon>Streptophyta</taxon>
        <taxon>Embryophyta</taxon>
        <taxon>Tracheophyta</taxon>
        <taxon>Spermatophyta</taxon>
        <taxon>Magnoliopsida</taxon>
        <taxon>eudicotyledons</taxon>
        <taxon>Gunneridae</taxon>
        <taxon>Pentapetalae</taxon>
        <taxon>rosids</taxon>
        <taxon>fabids</taxon>
        <taxon>Malpighiales</taxon>
        <taxon>Linaceae</taxon>
        <taxon>Linum</taxon>
    </lineage>
</organism>
<dbReference type="Pfam" id="PF14392">
    <property type="entry name" value="zf-CCHC_4"/>
    <property type="match status" value="1"/>
</dbReference>
<keyword evidence="1" id="KW-0479">Metal-binding</keyword>
<dbReference type="PANTHER" id="PTHR31286:SF178">
    <property type="entry name" value="DUF4283 DOMAIN-CONTAINING PROTEIN"/>
    <property type="match status" value="1"/>
</dbReference>
<dbReference type="GO" id="GO:0008270">
    <property type="term" value="F:zinc ion binding"/>
    <property type="evidence" value="ECO:0007669"/>
    <property type="project" value="UniProtKB-KW"/>
</dbReference>
<dbReference type="EMBL" id="OZ034813">
    <property type="protein sequence ID" value="CAL1353130.1"/>
    <property type="molecule type" value="Genomic_DNA"/>
</dbReference>
<evidence type="ECO:0000259" key="3">
    <source>
        <dbReference type="PROSITE" id="PS50158"/>
    </source>
</evidence>
<protein>
    <recommendedName>
        <fullName evidence="3">CCHC-type domain-containing protein</fullName>
    </recommendedName>
</protein>
<feature type="domain" description="CCHC-type" evidence="3">
    <location>
        <begin position="607"/>
        <end position="620"/>
    </location>
</feature>
<dbReference type="PROSITE" id="PS50158">
    <property type="entry name" value="ZF_CCHC"/>
    <property type="match status" value="1"/>
</dbReference>
<evidence type="ECO:0000313" key="5">
    <source>
        <dbReference type="Proteomes" id="UP001497516"/>
    </source>
</evidence>
<dbReference type="AlphaFoldDB" id="A0AAV2C9T7"/>
<dbReference type="Proteomes" id="UP001497516">
    <property type="component" value="Chromosome 1"/>
</dbReference>
<dbReference type="InterPro" id="IPR001878">
    <property type="entry name" value="Znf_CCHC"/>
</dbReference>
<dbReference type="InterPro" id="IPR025558">
    <property type="entry name" value="DUF4283"/>
</dbReference>
<feature type="region of interest" description="Disordered" evidence="2">
    <location>
        <begin position="137"/>
        <end position="156"/>
    </location>
</feature>
<keyword evidence="1" id="KW-0863">Zinc-finger</keyword>
<dbReference type="InterPro" id="IPR025836">
    <property type="entry name" value="Zn_knuckle_CX2CX4HX4C"/>
</dbReference>
<dbReference type="InterPro" id="IPR040256">
    <property type="entry name" value="At4g02000-like"/>
</dbReference>
<evidence type="ECO:0000313" key="4">
    <source>
        <dbReference type="EMBL" id="CAL1353130.1"/>
    </source>
</evidence>
<dbReference type="PANTHER" id="PTHR31286">
    <property type="entry name" value="GLYCINE-RICH CELL WALL STRUCTURAL PROTEIN 1.8-LIKE"/>
    <property type="match status" value="1"/>
</dbReference>
<name>A0AAV2C9T7_9ROSI</name>
<evidence type="ECO:0000256" key="2">
    <source>
        <dbReference type="SAM" id="MobiDB-lite"/>
    </source>
</evidence>
<feature type="compositionally biased region" description="Basic and acidic residues" evidence="2">
    <location>
        <begin position="137"/>
        <end position="147"/>
    </location>
</feature>
<reference evidence="4 5" key="1">
    <citation type="submission" date="2024-04" db="EMBL/GenBank/DDBJ databases">
        <authorList>
            <person name="Fracassetti M."/>
        </authorList>
    </citation>
    <scope>NUCLEOTIDE SEQUENCE [LARGE SCALE GENOMIC DNA]</scope>
</reference>
<accession>A0AAV2C9T7</accession>
<proteinExistence type="predicted"/>
<gene>
    <name evidence="4" type="ORF">LTRI10_LOCUS1053</name>
</gene>
<keyword evidence="1" id="KW-0862">Zinc</keyword>
<keyword evidence="5" id="KW-1185">Reference proteome</keyword>